<reference evidence="2 3" key="1">
    <citation type="submission" date="2022-03" db="EMBL/GenBank/DDBJ databases">
        <authorList>
            <person name="Brunel B."/>
        </authorList>
    </citation>
    <scope>NUCLEOTIDE SEQUENCE [LARGE SCALE GENOMIC DNA]</scope>
    <source>
        <strain evidence="2">STM5069sample</strain>
    </source>
</reference>
<organism evidence="2 3">
    <name type="scientific">Mesorhizobium escarrei</name>
    <dbReference type="NCBI Taxonomy" id="666018"/>
    <lineage>
        <taxon>Bacteria</taxon>
        <taxon>Pseudomonadati</taxon>
        <taxon>Pseudomonadota</taxon>
        <taxon>Alphaproteobacteria</taxon>
        <taxon>Hyphomicrobiales</taxon>
        <taxon>Phyllobacteriaceae</taxon>
        <taxon>Mesorhizobium</taxon>
    </lineage>
</organism>
<name>A0ABM9E8U7_9HYPH</name>
<keyword evidence="1" id="KW-1133">Transmembrane helix</keyword>
<sequence>MQGVVIVDPLGSIIGWSAAYGAAGLFLIAMVERAVPVIPSYGLLVAIGISAGEGAWSIPVALLNLVWRGLLHCRKAAPNIPTLSVVGEE</sequence>
<feature type="transmembrane region" description="Helical" evidence="1">
    <location>
        <begin position="12"/>
        <end position="31"/>
    </location>
</feature>
<gene>
    <name evidence="2" type="ORF">MES5069_460007</name>
</gene>
<evidence type="ECO:0000313" key="2">
    <source>
        <dbReference type="EMBL" id="CAH2405183.1"/>
    </source>
</evidence>
<comment type="caution">
    <text evidence="2">The sequence shown here is derived from an EMBL/GenBank/DDBJ whole genome shotgun (WGS) entry which is preliminary data.</text>
</comment>
<proteinExistence type="predicted"/>
<dbReference type="EMBL" id="CAKXZT010000142">
    <property type="protein sequence ID" value="CAH2405183.1"/>
    <property type="molecule type" value="Genomic_DNA"/>
</dbReference>
<evidence type="ECO:0000313" key="3">
    <source>
        <dbReference type="Proteomes" id="UP001153050"/>
    </source>
</evidence>
<protein>
    <submittedName>
        <fullName evidence="2">Alkaline phosphatase like protein</fullName>
    </submittedName>
</protein>
<accession>A0ABM9E8U7</accession>
<evidence type="ECO:0000256" key="1">
    <source>
        <dbReference type="SAM" id="Phobius"/>
    </source>
</evidence>
<keyword evidence="1" id="KW-0812">Transmembrane</keyword>
<keyword evidence="3" id="KW-1185">Reference proteome</keyword>
<feature type="transmembrane region" description="Helical" evidence="1">
    <location>
        <begin position="43"/>
        <end position="67"/>
    </location>
</feature>
<dbReference type="Proteomes" id="UP001153050">
    <property type="component" value="Unassembled WGS sequence"/>
</dbReference>
<keyword evidence="1" id="KW-0472">Membrane</keyword>